<gene>
    <name evidence="1" type="ORF">MICH65_0001</name>
</gene>
<dbReference type="Proteomes" id="UP000463983">
    <property type="component" value="Chromosome"/>
</dbReference>
<dbReference type="KEGG" id="caqa:MICH65_0001"/>
<reference evidence="2" key="1">
    <citation type="journal article" date="2020" name="Microorganisms">
        <title>Complete Genome of a Member of a New Bacterial Lineage in the Microgenomates Group Reveals an Unusual Nucleotide Composition Disparity Between Two Strands of DNA and Limited Metabolic Potential.</title>
        <authorList>
            <person name="Kadnikov V.V."/>
            <person name="Mardanov A.V."/>
            <person name="Beletsky A.V."/>
            <person name="Karnachuk O.V."/>
            <person name="Ravin N.V."/>
        </authorList>
    </citation>
    <scope>NUCLEOTIDE SEQUENCE [LARGE SCALE GENOMIC DNA]</scope>
</reference>
<protein>
    <recommendedName>
        <fullName evidence="3">Peptidase S74 domain-containing protein</fullName>
    </recommendedName>
</protein>
<sequence length="4017" mass="412313">MSGNLNTSGNLTVGGTTTLGGLTYTWPGSQANNYVLSTNGSGTLSWVDPASAVASTIYWTQTAGALHPKNSTVDLLVGSNASASAIFRVDTSTGNLISVAGSNWMPRSNSTTALNIANAAGSPFVTFDTTNQRVGIGITTPRTKLHIADTAVGGNIDGLKISNLDTSTNSSARIVFGVSTVSEIYSAGISAIRTNSPAAHATDLTFSTCAGSCTTEGNMAERLRLTSIGNLGLGLTSPTGKLHIYGDYAGNASAIIDSRNSSDILTASASGTPRLTILNNGNLQFHQASIITTTTGALTLAPDSASDIQFYSSSNTLSSSGNLTLAGNINLTSGDLQTGGTSRITNAGNLTNIGTTQFNGLTYTWPGSQTNNYVLSTNGSGTLSWVDPASAVASTIYWTQTAGALHPKNATVDLLVGSNATASAIFRVDATTGNLVSLSGAKWMPRSDSTTALNIANATGSPFVTFDTTNQRLGIGTTSPTATLHLAGNALFQNTVDSTSAFRVNNAAGTTFLNLDTTNTLASIQGANTEAVLSAEKVTNGNFSSNPSGDWTYSSPWNWDGAEMDHTGTTGAIDTVANGGILMNHGGTGYTAGNVLTLTNGANDAQVTVSTVDANGAITAWTLSNAGTACTVNSSVAVTGGTGSGANFNIVKLVDSAATLSQNVSVSSGNNYQVTYTIRNRTAGQVKLTLGGVAGHYVLANGTYTQVIAATGTGNLIFTPTVDFTGSIDDISVKQITASAPTLALNASSGALGLELRTGGANLHNVLLGDEAGRSNTTGANNNFLGSQSGYSNTTGYSNNFLGYQSGYSNTTGYFNNFLGQQSGRSNTTGVHNNFLGYQSGYSNTTGYLNNFLGSQSGYSNTTGYFNDFLGNQAGYYNQTGTGNLAIGYRSFGYGTGAAFTGADYNTIIGYEAGYSLRANSDNNVFIGYRAGYSETGSNKLYLANSSTTSLIYGDFSTGVVGLGGTSAHSNPYVYISNTGNVGIGTTSPTSLLSVGSTSQFQVNSSGHIVAIGNVAHTIDDVSGNLTLTSNSSTISLNDNVTFAGTTTFNNLTYTWPASHEAAGYVLTNNGSGTLTWVDVAAATGGTIYWHQAGGVVYPKNDTVDLLVGGSATSSAKFAFINVNSGTPTASISGTTANVATYLTGEGNLATTNMAPLTIGGSTTGSISLANNTAITGNLTTSGNADIDGTLTSGTGNAFQVDTTGNLSSTGTTGITLSGAGADLTFSGTGDHDITASAGTLRLGAATLTGSITGNSQSITGLSQLTVDNLRLDGNTIDTTSGNLTLDSTTGQVDVNDNLNITGSLTVGTTTEFNNITYTWPASQSTNYVLSTNGSGTLSWVDPAGAASGAIYWAQSGGALYPKNATVDLLVGSSASASAIFRVDTSTGNLISVAGSKWMPRSDSTTALNIANAAGTSFVTFDTTNQRVGIGTSSPSAPLHVDSGTWESIFSDGTIDLKHSNGNTYGKIGNMGGTYGLQSYVSYPLVFRTNNLERVRIDWTNGNVGIGTTSPSEKLDVAGNATVSGNLTFTGSASTIANRLMQPLTIGDSQTGNLRFFSSSNTLSSTGNLTLAGNINLTSGDLQTGGTSRITNTGNLTNIGTTQFNGLTYTWPSSHNSSGYILSNNGSGTLSWVDPATAAAGSIYWLQSDGAVYPKNATVDLLVGGNSTASAKFAINSTLGSLTLKDSSLNTLFSVSPSGLVSNVPSSFTSSGNVSLAYDLLLTNQTSSSIKSNAPLTIEAGESFESNHLTLKTYNQGNILLDSVLTQLSGGLSVSSYATISSSLALGNTNASAGPGHLNMTGNLTMGGNLNLTSEALQTNSTTRITNTGNLTNIGTTQFNGLTYTWPATHETSGYVLSNNGSGTLTWVDANSAASGSIYWTQTGAAVHPKNSTVDLLVGGSATSSAKFAVLNINSGTPTASISGTTANVATYLTGQGNLATTNMAPLTIGGSTTGSLTLDENTTITGNLALSGNEADLTFSGTGNHDITASAGTLRFGAATLTGAITGNSQNITGLNNLTGVTSTFSTSITTPLLTNAGNLTLSATGANNILFSTNGTERWRVTSTGILQSNGAQTIQTSNANLTLATGGGNGHIVLTPNGTGNVGVNNASPAYKLDVTGDINFTGALRANGTAGTTGQVLVSQGSSNPVWSDISGAIGGDAWLQGGNSFGATGILGTNDSNDLQFETNNTTRMTIDTSGDVGIGTTNPGAKLETAGAISITTGYGTISSTDIRNPTLGGRGTSPNAGSLAFGDNTGWKYHIGTSVTGTFTPRVTFVDSGNVGIGNTAPTSLLSVGSSSQFQVDSSGRMVRIDGVAHTIDDVSGNLTLTSNSTTISLNDNVTFAGTTTLNGLTYTWPGSQTANYVLSTNGSGTLTWVAADAAAAGSIYWTLTNEQLHPKNASWHDLMIGGTSTASAKFFAQANTGDGYFSGELGLGTTTPTAKLDIQATPSVYTSEVGNIRISNASDTTEKLYLGFDNNLGTYGSGYIQSSKTGTTWLPTLINPNGGYVGINNTSPSRALHVEDDSGIYVGDGTKNIQIFTSGTDNDISSSHTLHLNYNNNQAVSVGEGGTSNLYVSGSVGIGNTSPTSLFSVGSSSQFQVNSSGNIVNLGGAAHSISNASGNLTINSAGTLVLADTNIQLSGGSTTFDVYNNAADTTLTINNSSATYRSHLSLEGQLKLGTYTATPSGIAAGAVYYDTTLDRPYYFNGLGNWVPFSAGEGGGGSKWTITDGSLHPNNSTLDLTIGGSSTSSAAFAFTGISSSTRTATISGNLALSVPTGSAPTTSLNILNGGSFNIKTSVGGDAGLASRLFISNDGKVGIGTTSPLSELHIPNGTIRTDGFVSESDWGSFGFNMYWDNTQSQWEYASNGYASLIQQDGTNGGLYIATATSGTAGNLASWSKALTIDVDGNVGIGTDTPQAKLDIAGASSTITNTSGDITINSASGKISFAGDSLNNFLHATASGQIKPGSYGSNPYPIGDGAIIYRSDLNQLYYYNGTSWQSMGSGSGYWDVFSGLLFPSNYSTYDLAVGGNTTASAKFFVNHSTGAIKIADSAGTDFHTIANDGNNLKITGSSNGSKVILQPDLQINGGDILGSSGSTRISLVDTLSLTSVSGFLAIDRAATISAGLASDLTLHLKGAASQTANYMAITSNGGSTGNIFAVDSSGNVGIGRTSPSAKLDVAGSATISGTLAVGVMNQADAGTCNAAAEGRIFYDKGVRLYKACTYNSDDSSYAWRPLGGLSDQHRRDISTDSVVNNQVIRKGWTYSQGAAVNQQATVSYGITFDDVPIVVAARAGNKTAAPAPTSLSDCTSSTYYIEKGVSMKNISTTGFQIEVGSSTGAYDTSDYVCFTWIAIGSYSSGYGADLAEYYLTHDASLDAAEIVAIDPDNDIAVTKADPTTNPAVIGIVSTQAGAILGNKDGTTPGVETSITGQEVENGSKTVPVALAGRVPVKVSLENGPIYRGDALTLSPTLPGTAVKATTPGPIIGRALENFTGTATIVDSLDPDQVNNEQQLEQEAFNDLNQGIGKIMVFIQNSYYSPVMTASSATSSATIAFDHQGNLINPNDDLTAQAQASTQTDFSFFDRFISLIVKNLTALNITSRSITTQELVSPLVDADQITTNTLTTNLIKPQSDSDLILSLNNQSATTPAQLLITDSQDNTVTSIDSSGNATFSGELVANSAKFDSLEVGNLKANQIEGLTDTLSQIKSASEAAQLFLDRLTAKHSLQDESLNATAQQLISTSSSQLISTLEDNFTLDSDGTHLALTGLSSDYAYFSDYLAVEGTLMTNDLYVENNLITSSISSPLDADDQTLYLQPTGTGAINLLSGLLILDESGTVSLNGNLIVTGTLESGSATISGTLDLRATNLDNSGEATHSGFGRLLSIYNEQGEQVASVNASGSAQFNDLTTRQIIIAASQDSTPSASQLSTNSNTTIGTATIPAGELTTYIENNNISDTTLIYITPISDTKNQVLYVKNKYSCPVDAPLSCQPFFTVAINQPTTQDIQFNYWLIQTQ</sequence>
<dbReference type="EMBL" id="CP047901">
    <property type="protein sequence ID" value="QHO62982.1"/>
    <property type="molecule type" value="Genomic_DNA"/>
</dbReference>
<proteinExistence type="predicted"/>
<evidence type="ECO:0008006" key="3">
    <source>
        <dbReference type="Google" id="ProtNLM"/>
    </source>
</evidence>
<evidence type="ECO:0000313" key="2">
    <source>
        <dbReference type="Proteomes" id="UP000463983"/>
    </source>
</evidence>
<name>A0A857NAJ6_9BACT</name>
<organism evidence="1 2">
    <name type="scientific">Candidatus Chazhemtobacterium aquaticus</name>
    <dbReference type="NCBI Taxonomy" id="2715735"/>
    <lineage>
        <taxon>Bacteria</taxon>
        <taxon>Candidatus Chazhemtobacteraceae</taxon>
        <taxon>Candidatus Chazhemtobacterium</taxon>
    </lineage>
</organism>
<accession>A0A857NAJ6</accession>
<evidence type="ECO:0000313" key="1">
    <source>
        <dbReference type="EMBL" id="QHO62982.1"/>
    </source>
</evidence>
<keyword evidence="2" id="KW-1185">Reference proteome</keyword>